<gene>
    <name evidence="4" type="ORF">PMEL_200811</name>
</gene>
<evidence type="ECO:0000313" key="4">
    <source>
        <dbReference type="EMBL" id="BBA30283.1"/>
    </source>
</evidence>
<evidence type="ECO:0000259" key="3">
    <source>
        <dbReference type="Pfam" id="PF25221"/>
    </source>
</evidence>
<feature type="transmembrane region" description="Helical" evidence="1">
    <location>
        <begin position="266"/>
        <end position="287"/>
    </location>
</feature>
<evidence type="ECO:0000259" key="2">
    <source>
        <dbReference type="Pfam" id="PF13387"/>
    </source>
</evidence>
<accession>A0A250KQW7</accession>
<dbReference type="Pfam" id="PF25221">
    <property type="entry name" value="5TMH_Lnb"/>
    <property type="match status" value="1"/>
</dbReference>
<keyword evidence="1" id="KW-0472">Membrane</keyword>
<feature type="domain" description="Lnb-like transmembrane" evidence="3">
    <location>
        <begin position="264"/>
        <end position="391"/>
    </location>
</feature>
<dbReference type="AlphaFoldDB" id="A0A250KQW7"/>
<feature type="transmembrane region" description="Helical" evidence="1">
    <location>
        <begin position="322"/>
        <end position="343"/>
    </location>
</feature>
<dbReference type="InterPro" id="IPR025178">
    <property type="entry name" value="Lnb_N"/>
</dbReference>
<sequence length="404" mass="46497">MLSCFFTTFAEKMKKGLLYIVLTFILSVVNATAGVQSMTNPDSIQISLLTCSPGKEVWAQYGHTAIRYYDKESGEDLAINYGIFSLDQTYFIPRFVLGMTDYRMGVQPMDIFLAQYSYEGRGVVEQVLNLSAEDKEVIYKALQENMKPENVVYRYNYFFDNCTTRARDMLANHLHGKIVYPPAEEDATFRSMIHKWNNKYKWSQFGEDLLLGVNADRKTTKSEQQFLPENLRSDFDKARYNGKPLVKETNVLLDAETEVAEPGFPLSPLSIALIFAVISLVMMLFSYRRQQVYWAWDLVLMLTSGLMGIIFFIMIFSQHPCVSLNFNLFFFNPLPLFFLYSTLKKKKVTWWKIWGVLIILGLFGSLFQEIPLPILIVASFLLLHCIVHLRINKAVATTVSDSKK</sequence>
<organism evidence="4 5">
    <name type="scientific">Prevotella melaninogenica</name>
    <dbReference type="NCBI Taxonomy" id="28132"/>
    <lineage>
        <taxon>Bacteria</taxon>
        <taxon>Pseudomonadati</taxon>
        <taxon>Bacteroidota</taxon>
        <taxon>Bacteroidia</taxon>
        <taxon>Bacteroidales</taxon>
        <taxon>Prevotellaceae</taxon>
        <taxon>Prevotella</taxon>
    </lineage>
</organism>
<dbReference type="Proteomes" id="UP000267517">
    <property type="component" value="Chromosome II"/>
</dbReference>
<evidence type="ECO:0000256" key="1">
    <source>
        <dbReference type="SAM" id="Phobius"/>
    </source>
</evidence>
<dbReference type="Pfam" id="PF13387">
    <property type="entry name" value="Lnb_N"/>
    <property type="match status" value="1"/>
</dbReference>
<dbReference type="InterPro" id="IPR057436">
    <property type="entry name" value="5TMH_Lnb"/>
</dbReference>
<feature type="transmembrane region" description="Helical" evidence="1">
    <location>
        <begin position="294"/>
        <end position="316"/>
    </location>
</feature>
<dbReference type="EMBL" id="AP018050">
    <property type="protein sequence ID" value="BBA30283.1"/>
    <property type="molecule type" value="Genomic_DNA"/>
</dbReference>
<reference evidence="4 5" key="1">
    <citation type="submission" date="2017-05" db="EMBL/GenBank/DDBJ databases">
        <title>whole genome sequence of Prevotella melaninogenica GAI 07411.</title>
        <authorList>
            <person name="Kondo Y."/>
            <person name="Hoshino T."/>
        </authorList>
    </citation>
    <scope>NUCLEOTIDE SEQUENCE [LARGE SCALE GENOMIC DNA]</scope>
    <source>
        <strain evidence="4 5">GAI 07411</strain>
    </source>
</reference>
<protein>
    <submittedName>
        <fullName evidence="4">Membrane protein</fullName>
    </submittedName>
</protein>
<name>A0A250KQW7_9BACT</name>
<keyword evidence="1" id="KW-0812">Transmembrane</keyword>
<evidence type="ECO:0000313" key="5">
    <source>
        <dbReference type="Proteomes" id="UP000267517"/>
    </source>
</evidence>
<keyword evidence="1" id="KW-1133">Transmembrane helix</keyword>
<proteinExistence type="predicted"/>
<feature type="transmembrane region" description="Helical" evidence="1">
    <location>
        <begin position="350"/>
        <end position="367"/>
    </location>
</feature>
<feature type="transmembrane region" description="Helical" evidence="1">
    <location>
        <begin position="373"/>
        <end position="391"/>
    </location>
</feature>
<feature type="domain" description="Lnb N-terminal periplasmic" evidence="2">
    <location>
        <begin position="38"/>
        <end position="171"/>
    </location>
</feature>